<reference evidence="2 3" key="1">
    <citation type="journal article" date="2024" name="Commun. Biol.">
        <title>Comparative genomic analysis of thermophilic fungi reveals convergent evolutionary adaptations and gene losses.</title>
        <authorList>
            <person name="Steindorff A.S."/>
            <person name="Aguilar-Pontes M.V."/>
            <person name="Robinson A.J."/>
            <person name="Andreopoulos B."/>
            <person name="LaButti K."/>
            <person name="Kuo A."/>
            <person name="Mondo S."/>
            <person name="Riley R."/>
            <person name="Otillar R."/>
            <person name="Haridas S."/>
            <person name="Lipzen A."/>
            <person name="Grimwood J."/>
            <person name="Schmutz J."/>
            <person name="Clum A."/>
            <person name="Reid I.D."/>
            <person name="Moisan M.C."/>
            <person name="Butler G."/>
            <person name="Nguyen T.T.M."/>
            <person name="Dewar K."/>
            <person name="Conant G."/>
            <person name="Drula E."/>
            <person name="Henrissat B."/>
            <person name="Hansel C."/>
            <person name="Singer S."/>
            <person name="Hutchinson M.I."/>
            <person name="de Vries R.P."/>
            <person name="Natvig D.O."/>
            <person name="Powell A.J."/>
            <person name="Tsang A."/>
            <person name="Grigoriev I.V."/>
        </authorList>
    </citation>
    <scope>NUCLEOTIDE SEQUENCE [LARGE SCALE GENOMIC DNA]</scope>
    <source>
        <strain evidence="2 3">CBS 494.80</strain>
    </source>
</reference>
<dbReference type="Pfam" id="PF01323">
    <property type="entry name" value="DSBA"/>
    <property type="match status" value="1"/>
</dbReference>
<gene>
    <name evidence="2" type="ORF">VTL71DRAFT_12346</name>
</gene>
<organism evidence="2 3">
    <name type="scientific">Oculimacula yallundae</name>
    <dbReference type="NCBI Taxonomy" id="86028"/>
    <lineage>
        <taxon>Eukaryota</taxon>
        <taxon>Fungi</taxon>
        <taxon>Dikarya</taxon>
        <taxon>Ascomycota</taxon>
        <taxon>Pezizomycotina</taxon>
        <taxon>Leotiomycetes</taxon>
        <taxon>Helotiales</taxon>
        <taxon>Ploettnerulaceae</taxon>
        <taxon>Oculimacula</taxon>
    </lineage>
</organism>
<dbReference type="InterPro" id="IPR036249">
    <property type="entry name" value="Thioredoxin-like_sf"/>
</dbReference>
<evidence type="ECO:0000259" key="1">
    <source>
        <dbReference type="Pfam" id="PF01323"/>
    </source>
</evidence>
<dbReference type="SUPFAM" id="SSF52833">
    <property type="entry name" value="Thioredoxin-like"/>
    <property type="match status" value="1"/>
</dbReference>
<feature type="domain" description="DSBA-like thioredoxin" evidence="1">
    <location>
        <begin position="5"/>
        <end position="219"/>
    </location>
</feature>
<dbReference type="PANTHER" id="PTHR13887">
    <property type="entry name" value="GLUTATHIONE S-TRANSFERASE KAPPA"/>
    <property type="match status" value="1"/>
</dbReference>
<proteinExistence type="predicted"/>
<protein>
    <recommendedName>
        <fullName evidence="1">DSBA-like thioredoxin domain-containing protein</fullName>
    </recommendedName>
</protein>
<name>A0ABR4CMB1_9HELO</name>
<dbReference type="Gene3D" id="3.40.30.10">
    <property type="entry name" value="Glutaredoxin"/>
    <property type="match status" value="1"/>
</dbReference>
<comment type="caution">
    <text evidence="2">The sequence shown here is derived from an EMBL/GenBank/DDBJ whole genome shotgun (WGS) entry which is preliminary data.</text>
</comment>
<keyword evidence="3" id="KW-1185">Reference proteome</keyword>
<dbReference type="InterPro" id="IPR001853">
    <property type="entry name" value="DSBA-like_thioredoxin_dom"/>
</dbReference>
<sequence>MYDSTVNFTLDTICPWTYLAKKRLDEALRIVRETDASEKVNFTVAYHPYQLYPEASQEGEDKFQWYKKSKYGDSAEKMMTYIKVMTAYGNTAGISYKFGGTVANTLPAHRVVQHFQETKGPIVADKLINSLYRQYFEEEKHPSSKETLMAACKEAGIDEKDAQTIIDDEYEGLQETKSKIREQAGNGVDSVPFVLVEGKRRDMTLQGAQEVAGYVKALQQVVKESN</sequence>
<dbReference type="CDD" id="cd03024">
    <property type="entry name" value="DsbA_FrnE"/>
    <property type="match status" value="1"/>
</dbReference>
<evidence type="ECO:0000313" key="3">
    <source>
        <dbReference type="Proteomes" id="UP001595075"/>
    </source>
</evidence>
<accession>A0ABR4CMB1</accession>
<dbReference type="Proteomes" id="UP001595075">
    <property type="component" value="Unassembled WGS sequence"/>
</dbReference>
<evidence type="ECO:0000313" key="2">
    <source>
        <dbReference type="EMBL" id="KAL2071111.1"/>
    </source>
</evidence>
<dbReference type="PANTHER" id="PTHR13887:SF52">
    <property type="entry name" value="DSBA-LIKE THIOREDOXIN DOMAIN-CONTAINING PROTEIN"/>
    <property type="match status" value="1"/>
</dbReference>
<dbReference type="EMBL" id="JAZHXI010000005">
    <property type="protein sequence ID" value="KAL2071111.1"/>
    <property type="molecule type" value="Genomic_DNA"/>
</dbReference>